<evidence type="ECO:0000313" key="6">
    <source>
        <dbReference type="Proteomes" id="UP000708148"/>
    </source>
</evidence>
<feature type="region of interest" description="Disordered" evidence="3">
    <location>
        <begin position="412"/>
        <end position="438"/>
    </location>
</feature>
<keyword evidence="6" id="KW-1185">Reference proteome</keyword>
<dbReference type="Gene3D" id="2.30.30.40">
    <property type="entry name" value="SH3 Domains"/>
    <property type="match status" value="1"/>
</dbReference>
<feature type="region of interest" description="Disordered" evidence="3">
    <location>
        <begin position="1"/>
        <end position="43"/>
    </location>
</feature>
<feature type="compositionally biased region" description="Low complexity" evidence="3">
    <location>
        <begin position="10"/>
        <end position="30"/>
    </location>
</feature>
<dbReference type="SMART" id="SM00326">
    <property type="entry name" value="SH3"/>
    <property type="match status" value="1"/>
</dbReference>
<reference evidence="5" key="1">
    <citation type="submission" date="2020-12" db="EMBL/GenBank/DDBJ databases">
        <authorList>
            <person name="Iha C."/>
        </authorList>
    </citation>
    <scope>NUCLEOTIDE SEQUENCE</scope>
</reference>
<comment type="caution">
    <text evidence="5">The sequence shown here is derived from an EMBL/GenBank/DDBJ whole genome shotgun (WGS) entry which is preliminary data.</text>
</comment>
<dbReference type="SUPFAM" id="SSF48371">
    <property type="entry name" value="ARM repeat"/>
    <property type="match status" value="1"/>
</dbReference>
<keyword evidence="1 2" id="KW-0728">SH3 domain</keyword>
<dbReference type="Pfam" id="PF00018">
    <property type="entry name" value="SH3_1"/>
    <property type="match status" value="1"/>
</dbReference>
<protein>
    <recommendedName>
        <fullName evidence="4">SH3 domain-containing protein</fullName>
    </recommendedName>
</protein>
<dbReference type="PROSITE" id="PS50002">
    <property type="entry name" value="SH3"/>
    <property type="match status" value="1"/>
</dbReference>
<organism evidence="5 6">
    <name type="scientific">Ostreobium quekettii</name>
    <dbReference type="NCBI Taxonomy" id="121088"/>
    <lineage>
        <taxon>Eukaryota</taxon>
        <taxon>Viridiplantae</taxon>
        <taxon>Chlorophyta</taxon>
        <taxon>core chlorophytes</taxon>
        <taxon>Ulvophyceae</taxon>
        <taxon>TCBD clade</taxon>
        <taxon>Bryopsidales</taxon>
        <taxon>Ostreobineae</taxon>
        <taxon>Ostreobiaceae</taxon>
        <taxon>Ostreobium</taxon>
    </lineage>
</organism>
<dbReference type="InterPro" id="IPR016024">
    <property type="entry name" value="ARM-type_fold"/>
</dbReference>
<feature type="non-terminal residue" evidence="5">
    <location>
        <position position="1"/>
    </location>
</feature>
<dbReference type="InterPro" id="IPR001452">
    <property type="entry name" value="SH3_domain"/>
</dbReference>
<feature type="region of interest" description="Disordered" evidence="3">
    <location>
        <begin position="886"/>
        <end position="1133"/>
    </location>
</feature>
<feature type="domain" description="SH3" evidence="4">
    <location>
        <begin position="1134"/>
        <end position="1192"/>
    </location>
</feature>
<sequence length="1196" mass="128116">TVRIVRRGEAPPAGGRGPAALAAAGKASARGGAGQRGPSGSHLPQLNAYVLERLPKDEDPSFGNLSTALVSTATHKDDKQLRQLHGAILPKLSAYGTLPNMVMPSLLKLVSTTGDEKKEHRRLLRMLLYFMQLLLGPGDAGTPAGGSGDAGEASITTGKAVLDLNMLRQAWDILKDPHGDPAERKAMLRALAAAVRAVQVSSLKEKPPVVTQLMEMLVKLLSKDTQANAKARGGLFRRPREGQKDVHKEKAMLQGIVLSSARVALKGVGQRKMLQRSYDSLSSGDPVTVRHALAIAAEMAMSDPQEYTKRVKPLLEVNLSLYEQAGYVFSAEGAPSKAPAGGAANGESGQLILSDPFSRMYLARGCGAVVHSEGSNREPNGSVFLRALVAMAARDPLELVGMEAVKALAGAHPPEAMDPSPATAHKHNRGKRFTVDSSAASRDKSIRMAAWSLLVNHRVPGWPPWKGLPVEANDGLLISEVVLRLRRCLGSESKVTVCGACRAAAEVAKARALALSLKGKAKRGRVERKPRNDLMYRLREDLVQLATGSRTATEQHLAVVPLIWLQGPEGGPLTPQLLSSIVGSVEGWTEDLLSMLLNHLFQRLYAEPSMANYVLECVSAVATGCPSGLRPEELCDFWSALAYEQADKVLVLKAALQFLQARSPARTRAPSGSNLATMAKAAEEAAAWQQLQRIATWWVGEAANFVAAEYAWEAKGPTVSPEGLSHPEVLGSECTRSPLLFTVVSHLQHALFSAPWDVRMAACKALATIAFRSGEPYRIQTYRILKEAVSSGGGADPLGLEAEAKPLLSLLDELYSGQMVLEGCLKRWGGNLAEWPEDAQESLRRRDEALQEKVKWRCTVTADGYSALGPISRKLLMGEEVELALPQQAADQPPPEEAEWNHADDGQQEQREAYGPTDNGTDGQWGMADGHWDGNRGQTGTTQDHEEEPSSSSGGWDRASESEEESEPVAQAPIGGLPLPPNFRVGGDSDSRSESSDLDVPESRPLTNVPWAPERTQSGDEIENGDAEALEGEEEAGSDRSDTDPFGIRAKEKEGASSSDQQEEAGSSVSDVDEGDYPGQGETGGGGDTVVVQGETMESSFGFEEGLAYPGEDSGYQESGAPAPAAEPEPYTPAGTHMASVMFDFVAEMEGELTVLNGDQIEVLAEKEGWYLARKGSNEGLVPCSYVEAQFDVSTL</sequence>
<evidence type="ECO:0000313" key="5">
    <source>
        <dbReference type="EMBL" id="CAD7699597.1"/>
    </source>
</evidence>
<feature type="compositionally biased region" description="Basic and acidic residues" evidence="3">
    <location>
        <begin position="1037"/>
        <end position="1055"/>
    </location>
</feature>
<dbReference type="PANTHER" id="PTHR48151:SF3">
    <property type="entry name" value="SH3 DOMAIN-CONTAINING PROTEIN"/>
    <property type="match status" value="1"/>
</dbReference>
<evidence type="ECO:0000256" key="1">
    <source>
        <dbReference type="ARBA" id="ARBA00022443"/>
    </source>
</evidence>
<dbReference type="InterPro" id="IPR036028">
    <property type="entry name" value="SH3-like_dom_sf"/>
</dbReference>
<dbReference type="Proteomes" id="UP000708148">
    <property type="component" value="Unassembled WGS sequence"/>
</dbReference>
<name>A0A8S1J0Z3_9CHLO</name>
<dbReference type="SUPFAM" id="SSF50044">
    <property type="entry name" value="SH3-domain"/>
    <property type="match status" value="1"/>
</dbReference>
<dbReference type="EMBL" id="CAJHUC010001071">
    <property type="protein sequence ID" value="CAD7699597.1"/>
    <property type="molecule type" value="Genomic_DNA"/>
</dbReference>
<evidence type="ECO:0000259" key="4">
    <source>
        <dbReference type="PROSITE" id="PS50002"/>
    </source>
</evidence>
<feature type="compositionally biased region" description="Polar residues" evidence="3">
    <location>
        <begin position="1056"/>
        <end position="1070"/>
    </location>
</feature>
<feature type="compositionally biased region" description="Acidic residues" evidence="3">
    <location>
        <begin position="1020"/>
        <end position="1036"/>
    </location>
</feature>
<evidence type="ECO:0000256" key="2">
    <source>
        <dbReference type="PROSITE-ProRule" id="PRU00192"/>
    </source>
</evidence>
<evidence type="ECO:0000256" key="3">
    <source>
        <dbReference type="SAM" id="MobiDB-lite"/>
    </source>
</evidence>
<feature type="compositionally biased region" description="Basic and acidic residues" evidence="3">
    <location>
        <begin position="899"/>
        <end position="912"/>
    </location>
</feature>
<dbReference type="PANTHER" id="PTHR48151">
    <property type="entry name" value="SH3 DOMAIN-CONTAINING PROTEIN"/>
    <property type="match status" value="1"/>
</dbReference>
<proteinExistence type="predicted"/>
<dbReference type="InterPro" id="IPR053296">
    <property type="entry name" value="TSET_member_tstB"/>
</dbReference>
<dbReference type="AlphaFoldDB" id="A0A8S1J0Z3"/>
<dbReference type="OrthoDB" id="537927at2759"/>
<gene>
    <name evidence="5" type="ORF">OSTQU699_LOCUS4956</name>
</gene>
<accession>A0A8S1J0Z3</accession>